<reference evidence="1" key="2">
    <citation type="journal article" date="2015" name="Fish Shellfish Immunol.">
        <title>Early steps in the European eel (Anguilla anguilla)-Vibrio vulnificus interaction in the gills: Role of the RtxA13 toxin.</title>
        <authorList>
            <person name="Callol A."/>
            <person name="Pajuelo D."/>
            <person name="Ebbesson L."/>
            <person name="Teles M."/>
            <person name="MacKenzie S."/>
            <person name="Amaro C."/>
        </authorList>
    </citation>
    <scope>NUCLEOTIDE SEQUENCE</scope>
</reference>
<protein>
    <submittedName>
        <fullName evidence="1">Uncharacterized protein</fullName>
    </submittedName>
</protein>
<reference evidence="1" key="1">
    <citation type="submission" date="2014-11" db="EMBL/GenBank/DDBJ databases">
        <authorList>
            <person name="Amaro Gonzalez C."/>
        </authorList>
    </citation>
    <scope>NUCLEOTIDE SEQUENCE</scope>
</reference>
<organism evidence="1">
    <name type="scientific">Anguilla anguilla</name>
    <name type="common">European freshwater eel</name>
    <name type="synonym">Muraena anguilla</name>
    <dbReference type="NCBI Taxonomy" id="7936"/>
    <lineage>
        <taxon>Eukaryota</taxon>
        <taxon>Metazoa</taxon>
        <taxon>Chordata</taxon>
        <taxon>Craniata</taxon>
        <taxon>Vertebrata</taxon>
        <taxon>Euteleostomi</taxon>
        <taxon>Actinopterygii</taxon>
        <taxon>Neopterygii</taxon>
        <taxon>Teleostei</taxon>
        <taxon>Anguilliformes</taxon>
        <taxon>Anguillidae</taxon>
        <taxon>Anguilla</taxon>
    </lineage>
</organism>
<proteinExistence type="predicted"/>
<dbReference type="AlphaFoldDB" id="A0A0E9QLH7"/>
<name>A0A0E9QLH7_ANGAN</name>
<accession>A0A0E9QLH7</accession>
<sequence length="37" mass="4107">MPLQDEMGIEAFFVKKALHCPVLECSSIQQAGRSVDQ</sequence>
<evidence type="ECO:0000313" key="1">
    <source>
        <dbReference type="EMBL" id="JAH17312.1"/>
    </source>
</evidence>
<dbReference type="EMBL" id="GBXM01091265">
    <property type="protein sequence ID" value="JAH17312.1"/>
    <property type="molecule type" value="Transcribed_RNA"/>
</dbReference>